<evidence type="ECO:0000256" key="5">
    <source>
        <dbReference type="ARBA" id="ARBA00023136"/>
    </source>
</evidence>
<accession>A0A558QW13</accession>
<evidence type="ECO:0000313" key="9">
    <source>
        <dbReference type="Proteomes" id="UP000318681"/>
    </source>
</evidence>
<feature type="transmembrane region" description="Helical" evidence="7">
    <location>
        <begin position="287"/>
        <end position="304"/>
    </location>
</feature>
<reference evidence="8 9" key="1">
    <citation type="submission" date="2019-07" db="EMBL/GenBank/DDBJ databases">
        <title>Sphingomonas solaris sp. nov., isolated from a solar panel from Boston, Massachusetts.</title>
        <authorList>
            <person name="Tanner K."/>
            <person name="Pascual J."/>
            <person name="Mancuso C."/>
            <person name="Pereto J."/>
            <person name="Khalil A."/>
            <person name="Vilanova C."/>
        </authorList>
    </citation>
    <scope>NUCLEOTIDE SEQUENCE [LARGE SCALE GENOMIC DNA]</scope>
    <source>
        <strain evidence="8 9">R4DWN</strain>
    </source>
</reference>
<feature type="transmembrane region" description="Helical" evidence="7">
    <location>
        <begin position="205"/>
        <end position="224"/>
    </location>
</feature>
<evidence type="ECO:0000256" key="2">
    <source>
        <dbReference type="ARBA" id="ARBA00022475"/>
    </source>
</evidence>
<dbReference type="AlphaFoldDB" id="A0A558QW13"/>
<evidence type="ECO:0000256" key="6">
    <source>
        <dbReference type="SAM" id="MobiDB-lite"/>
    </source>
</evidence>
<evidence type="ECO:0000256" key="3">
    <source>
        <dbReference type="ARBA" id="ARBA00022692"/>
    </source>
</evidence>
<feature type="transmembrane region" description="Helical" evidence="7">
    <location>
        <begin position="385"/>
        <end position="405"/>
    </location>
</feature>
<feature type="transmembrane region" description="Helical" evidence="7">
    <location>
        <begin position="145"/>
        <end position="168"/>
    </location>
</feature>
<gene>
    <name evidence="8" type="ORF">FOY91_17270</name>
</gene>
<dbReference type="InterPro" id="IPR050833">
    <property type="entry name" value="Poly_Biosynth_Transport"/>
</dbReference>
<name>A0A558QW13_9SPHN</name>
<comment type="caution">
    <text evidence="8">The sequence shown here is derived from an EMBL/GenBank/DDBJ whole genome shotgun (WGS) entry which is preliminary data.</text>
</comment>
<organism evidence="8 9">
    <name type="scientific">Alterirhizorhabdus solaris</name>
    <dbReference type="NCBI Taxonomy" id="2529389"/>
    <lineage>
        <taxon>Bacteria</taxon>
        <taxon>Pseudomonadati</taxon>
        <taxon>Pseudomonadota</taxon>
        <taxon>Alphaproteobacteria</taxon>
        <taxon>Sphingomonadales</taxon>
        <taxon>Rhizorhabdaceae</taxon>
        <taxon>Alterirhizorhabdus</taxon>
    </lineage>
</organism>
<evidence type="ECO:0000256" key="1">
    <source>
        <dbReference type="ARBA" id="ARBA00004651"/>
    </source>
</evidence>
<dbReference type="OrthoDB" id="8482265at2"/>
<dbReference type="PANTHER" id="PTHR30250:SF11">
    <property type="entry name" value="O-ANTIGEN TRANSPORTER-RELATED"/>
    <property type="match status" value="1"/>
</dbReference>
<proteinExistence type="predicted"/>
<feature type="transmembrane region" description="Helical" evidence="7">
    <location>
        <begin position="245"/>
        <end position="267"/>
    </location>
</feature>
<feature type="transmembrane region" description="Helical" evidence="7">
    <location>
        <begin position="411"/>
        <end position="431"/>
    </location>
</feature>
<dbReference type="GO" id="GO:0005886">
    <property type="term" value="C:plasma membrane"/>
    <property type="evidence" value="ECO:0007669"/>
    <property type="project" value="UniProtKB-SubCell"/>
</dbReference>
<evidence type="ECO:0000256" key="7">
    <source>
        <dbReference type="SAM" id="Phobius"/>
    </source>
</evidence>
<sequence length="475" mass="50502">MTNDLRDPAGKAGTGPPAPAAAAKEQTAGKPTASRGFVRDAMGVVTSRVAVRAAQFVSTLIMARLLGPAGRGLVSALTVPQQLSVNIAEMGMRQSTAFHLGRDIFPLHRLQPTLLTMVPIASIIAMVLSIGYFEFAHIAEGDWTLRLLAVAPIPLLLCASYASGVFLGRQRIGEFRKTSWRPAFATLLLVVILVGWAGAGVKGALIATVGGGIVSSVYALYLLGSESPLRLGFDREVASRLQRRGLSYAAALVILTLNYRVMILLLARESTLAEVGLYAQAMAIAELVWEIPTVLGSLLLSRGVNARDSLVFSRKVLLLARFSFVAAVLLSVGIGLAAEFLFPLLYGARFANSADICVALLPGIVAFIVFKVLNTDMAGRGKPWASMLIMLPVLVLNVVLGWLLIDRYGAIGAAFASSVGYLVATVGYVLLYSRLTGIPLREMLLPQPGDLTMAVKALPGPAKRIAQRLGAGRER</sequence>
<feature type="transmembrane region" description="Helical" evidence="7">
    <location>
        <begin position="114"/>
        <end position="133"/>
    </location>
</feature>
<comment type="subcellular location">
    <subcellularLocation>
        <location evidence="1">Cell membrane</location>
        <topology evidence="1">Multi-pass membrane protein</topology>
    </subcellularLocation>
</comment>
<feature type="compositionally biased region" description="Low complexity" evidence="6">
    <location>
        <begin position="10"/>
        <end position="31"/>
    </location>
</feature>
<feature type="transmembrane region" description="Helical" evidence="7">
    <location>
        <begin position="316"/>
        <end position="338"/>
    </location>
</feature>
<evidence type="ECO:0000313" key="8">
    <source>
        <dbReference type="EMBL" id="TVV71267.1"/>
    </source>
</evidence>
<keyword evidence="2" id="KW-1003">Cell membrane</keyword>
<keyword evidence="5 7" id="KW-0472">Membrane</keyword>
<dbReference type="PANTHER" id="PTHR30250">
    <property type="entry name" value="PST FAMILY PREDICTED COLANIC ACID TRANSPORTER"/>
    <property type="match status" value="1"/>
</dbReference>
<keyword evidence="9" id="KW-1185">Reference proteome</keyword>
<keyword evidence="3 7" id="KW-0812">Transmembrane</keyword>
<feature type="region of interest" description="Disordered" evidence="6">
    <location>
        <begin position="1"/>
        <end position="34"/>
    </location>
</feature>
<dbReference type="Proteomes" id="UP000318681">
    <property type="component" value="Unassembled WGS sequence"/>
</dbReference>
<evidence type="ECO:0000256" key="4">
    <source>
        <dbReference type="ARBA" id="ARBA00022989"/>
    </source>
</evidence>
<dbReference type="Pfam" id="PF13440">
    <property type="entry name" value="Polysacc_synt_3"/>
    <property type="match status" value="1"/>
</dbReference>
<protein>
    <submittedName>
        <fullName evidence="8">Oligosaccharide flippase family protein</fullName>
    </submittedName>
</protein>
<feature type="transmembrane region" description="Helical" evidence="7">
    <location>
        <begin position="350"/>
        <end position="373"/>
    </location>
</feature>
<keyword evidence="4 7" id="KW-1133">Transmembrane helix</keyword>
<dbReference type="EMBL" id="VNIM01000093">
    <property type="protein sequence ID" value="TVV71267.1"/>
    <property type="molecule type" value="Genomic_DNA"/>
</dbReference>
<feature type="transmembrane region" description="Helical" evidence="7">
    <location>
        <begin position="180"/>
        <end position="199"/>
    </location>
</feature>